<reference evidence="1" key="1">
    <citation type="journal article" date="2020" name="Nature">
        <title>Giant virus diversity and host interactions through global metagenomics.</title>
        <authorList>
            <person name="Schulz F."/>
            <person name="Roux S."/>
            <person name="Paez-Espino D."/>
            <person name="Jungbluth S."/>
            <person name="Walsh D.A."/>
            <person name="Denef V.J."/>
            <person name="McMahon K.D."/>
            <person name="Konstantinidis K.T."/>
            <person name="Eloe-Fadrosh E.A."/>
            <person name="Kyrpides N.C."/>
            <person name="Woyke T."/>
        </authorList>
    </citation>
    <scope>NUCLEOTIDE SEQUENCE</scope>
    <source>
        <strain evidence="1">GVMAG-M-3300023179-111</strain>
    </source>
</reference>
<sequence>MTIKKEILYPMFLECFQFTTDSFWENVFEDLAYGKTPYGTYINKNFLCCNYKNKEFSYKIEKKDPLLLYNDVYNLLVKKLGLLSVRDKLNKKIDFNNIEEDLKNTRKNWNNIRKKNIKDLLIENYVINMKNKYNLNVSQSRKLISTIFIGLIFKVFSVKDINYDDGVITSIDGITFEDNKVILERDIYDIENDYRKCILIDKQLISDNWEKYLNNLQKLL</sequence>
<dbReference type="AlphaFoldDB" id="A0A6C0E0I1"/>
<name>A0A6C0E0I1_9ZZZZ</name>
<accession>A0A6C0E0I1</accession>
<protein>
    <submittedName>
        <fullName evidence="1">Uncharacterized protein</fullName>
    </submittedName>
</protein>
<proteinExistence type="predicted"/>
<dbReference type="EMBL" id="MN739716">
    <property type="protein sequence ID" value="QHT22636.1"/>
    <property type="molecule type" value="Genomic_DNA"/>
</dbReference>
<evidence type="ECO:0000313" key="1">
    <source>
        <dbReference type="EMBL" id="QHT22636.1"/>
    </source>
</evidence>
<organism evidence="1">
    <name type="scientific">viral metagenome</name>
    <dbReference type="NCBI Taxonomy" id="1070528"/>
    <lineage>
        <taxon>unclassified sequences</taxon>
        <taxon>metagenomes</taxon>
        <taxon>organismal metagenomes</taxon>
    </lineage>
</organism>